<keyword evidence="3 5" id="KW-0067">ATP-binding</keyword>
<organism evidence="5 6">
    <name type="scientific">Paenibacillus arenilitoris</name>
    <dbReference type="NCBI Taxonomy" id="2772299"/>
    <lineage>
        <taxon>Bacteria</taxon>
        <taxon>Bacillati</taxon>
        <taxon>Bacillota</taxon>
        <taxon>Bacilli</taxon>
        <taxon>Bacillales</taxon>
        <taxon>Paenibacillaceae</taxon>
        <taxon>Paenibacillus</taxon>
    </lineage>
</organism>
<keyword evidence="2" id="KW-0547">Nucleotide-binding</keyword>
<dbReference type="InterPro" id="IPR027417">
    <property type="entry name" value="P-loop_NTPase"/>
</dbReference>
<sequence>MKVIDVRNISFQYKGTERPAVEQIRFEVNQGEIVGLLGHNGAGKTTILKCIAGLMQPAAGEITMAPAPGKDAGTNDRTMGISDLGYVPSDFYLYPLLTVEEMIRFTASLHRLEERVVSERMNAMLNAFQLNDKRHQFVKTLSNGMKQKVALITGVIHYPQTLVLDEPMTGYDAVATRETKNFLTRYANEQQAGILLSSHRLDVVEDICERIVVIHQGKAIFNGAISELKHLANDSKTLEEALLRMSTESEEVTE</sequence>
<evidence type="ECO:0000313" key="5">
    <source>
        <dbReference type="EMBL" id="MBD2867039.1"/>
    </source>
</evidence>
<evidence type="ECO:0000256" key="1">
    <source>
        <dbReference type="ARBA" id="ARBA00022448"/>
    </source>
</evidence>
<keyword evidence="6" id="KW-1185">Reference proteome</keyword>
<gene>
    <name evidence="5" type="ORF">IDH41_00505</name>
</gene>
<dbReference type="CDD" id="cd03230">
    <property type="entry name" value="ABC_DR_subfamily_A"/>
    <property type="match status" value="1"/>
</dbReference>
<evidence type="ECO:0000256" key="2">
    <source>
        <dbReference type="ARBA" id="ARBA00022741"/>
    </source>
</evidence>
<dbReference type="AlphaFoldDB" id="A0A927CGH0"/>
<dbReference type="Gene3D" id="3.40.50.300">
    <property type="entry name" value="P-loop containing nucleotide triphosphate hydrolases"/>
    <property type="match status" value="1"/>
</dbReference>
<dbReference type="GO" id="GO:0005524">
    <property type="term" value="F:ATP binding"/>
    <property type="evidence" value="ECO:0007669"/>
    <property type="project" value="UniProtKB-KW"/>
</dbReference>
<name>A0A927CGH0_9BACL</name>
<keyword evidence="1" id="KW-0813">Transport</keyword>
<dbReference type="InterPro" id="IPR003439">
    <property type="entry name" value="ABC_transporter-like_ATP-bd"/>
</dbReference>
<dbReference type="InterPro" id="IPR051782">
    <property type="entry name" value="ABC_Transporter_VariousFunc"/>
</dbReference>
<evidence type="ECO:0000313" key="6">
    <source>
        <dbReference type="Proteomes" id="UP000632125"/>
    </source>
</evidence>
<comment type="caution">
    <text evidence="5">The sequence shown here is derived from an EMBL/GenBank/DDBJ whole genome shotgun (WGS) entry which is preliminary data.</text>
</comment>
<dbReference type="Proteomes" id="UP000632125">
    <property type="component" value="Unassembled WGS sequence"/>
</dbReference>
<dbReference type="EMBL" id="JACXIY010000001">
    <property type="protein sequence ID" value="MBD2867039.1"/>
    <property type="molecule type" value="Genomic_DNA"/>
</dbReference>
<protein>
    <submittedName>
        <fullName evidence="5">ABC transporter ATP-binding protein</fullName>
    </submittedName>
</protein>
<evidence type="ECO:0000256" key="3">
    <source>
        <dbReference type="ARBA" id="ARBA00022840"/>
    </source>
</evidence>
<dbReference type="Pfam" id="PF00005">
    <property type="entry name" value="ABC_tran"/>
    <property type="match status" value="1"/>
</dbReference>
<dbReference type="SMART" id="SM00382">
    <property type="entry name" value="AAA"/>
    <property type="match status" value="1"/>
</dbReference>
<accession>A0A927CGH0</accession>
<dbReference type="SUPFAM" id="SSF52540">
    <property type="entry name" value="P-loop containing nucleoside triphosphate hydrolases"/>
    <property type="match status" value="1"/>
</dbReference>
<dbReference type="GO" id="GO:0016887">
    <property type="term" value="F:ATP hydrolysis activity"/>
    <property type="evidence" value="ECO:0007669"/>
    <property type="project" value="InterPro"/>
</dbReference>
<reference evidence="5" key="1">
    <citation type="submission" date="2020-09" db="EMBL/GenBank/DDBJ databases">
        <title>A novel bacterium of genus Paenibacillus, isolated from South China Sea.</title>
        <authorList>
            <person name="Huang H."/>
            <person name="Mo K."/>
            <person name="Hu Y."/>
        </authorList>
    </citation>
    <scope>NUCLEOTIDE SEQUENCE</scope>
    <source>
        <strain evidence="5">IB182493</strain>
    </source>
</reference>
<dbReference type="InterPro" id="IPR003593">
    <property type="entry name" value="AAA+_ATPase"/>
</dbReference>
<dbReference type="PANTHER" id="PTHR42939">
    <property type="entry name" value="ABC TRANSPORTER ATP-BINDING PROTEIN ALBC-RELATED"/>
    <property type="match status" value="1"/>
</dbReference>
<dbReference type="PROSITE" id="PS50893">
    <property type="entry name" value="ABC_TRANSPORTER_2"/>
    <property type="match status" value="1"/>
</dbReference>
<proteinExistence type="predicted"/>
<feature type="domain" description="ABC transporter" evidence="4">
    <location>
        <begin position="4"/>
        <end position="241"/>
    </location>
</feature>
<dbReference type="PANTHER" id="PTHR42939:SF1">
    <property type="entry name" value="ABC TRANSPORTER ATP-BINDING PROTEIN ALBC-RELATED"/>
    <property type="match status" value="1"/>
</dbReference>
<dbReference type="RefSeq" id="WP_190857284.1">
    <property type="nucleotide sequence ID" value="NZ_JACXIY010000001.1"/>
</dbReference>
<evidence type="ECO:0000259" key="4">
    <source>
        <dbReference type="PROSITE" id="PS50893"/>
    </source>
</evidence>